<feature type="transmembrane region" description="Helical" evidence="1">
    <location>
        <begin position="101"/>
        <end position="124"/>
    </location>
</feature>
<dbReference type="PANTHER" id="PTHR40078:SF1">
    <property type="entry name" value="INTEGRAL MEMBRANE PROTEIN"/>
    <property type="match status" value="1"/>
</dbReference>
<dbReference type="Proteomes" id="UP000533269">
    <property type="component" value="Unassembled WGS sequence"/>
</dbReference>
<keyword evidence="1" id="KW-0812">Transmembrane</keyword>
<dbReference type="InterPro" id="IPR038750">
    <property type="entry name" value="YczE/YyaS-like"/>
</dbReference>
<dbReference type="PANTHER" id="PTHR40078">
    <property type="entry name" value="INTEGRAL MEMBRANE PROTEIN-RELATED"/>
    <property type="match status" value="1"/>
</dbReference>
<keyword evidence="1" id="KW-1133">Transmembrane helix</keyword>
<feature type="transmembrane region" description="Helical" evidence="1">
    <location>
        <begin position="74"/>
        <end position="95"/>
    </location>
</feature>
<sequence>MRSPLPARLVRLLVGLVLFGAAEGLMITAGVGVGPWTVFAQGVSRLTGAGVGWLTVVIGFAVLLLWIPLRQRPGVGTVLNVLVVGTVIEAVVDLVPAPHALAVRVPLFAVGLVLLAVASGIYLGAGLGAGPRDGLMTGLHARVGLPIWSARALVELSVLAVGWVLGGNVGVGTVAFALGVGPLVGFFLPRLAPRRAAVPVPAPVASRACPSSS</sequence>
<dbReference type="Pfam" id="PF19700">
    <property type="entry name" value="DUF6198"/>
    <property type="match status" value="1"/>
</dbReference>
<organism evidence="2 3">
    <name type="scientific">Kineococcus radiotolerans</name>
    <dbReference type="NCBI Taxonomy" id="131568"/>
    <lineage>
        <taxon>Bacteria</taxon>
        <taxon>Bacillati</taxon>
        <taxon>Actinomycetota</taxon>
        <taxon>Actinomycetes</taxon>
        <taxon>Kineosporiales</taxon>
        <taxon>Kineosporiaceae</taxon>
        <taxon>Kineococcus</taxon>
    </lineage>
</organism>
<reference evidence="2 3" key="2">
    <citation type="submission" date="2020-08" db="EMBL/GenBank/DDBJ databases">
        <authorList>
            <person name="Partida-Martinez L."/>
            <person name="Huntemann M."/>
            <person name="Clum A."/>
            <person name="Wang J."/>
            <person name="Palaniappan K."/>
            <person name="Ritter S."/>
            <person name="Chen I.-M."/>
            <person name="Stamatis D."/>
            <person name="Reddy T."/>
            <person name="O'Malley R."/>
            <person name="Daum C."/>
            <person name="Shapiro N."/>
            <person name="Ivanova N."/>
            <person name="Kyrpides N."/>
            <person name="Woyke T."/>
        </authorList>
    </citation>
    <scope>NUCLEOTIDE SEQUENCE [LARGE SCALE GENOMIC DNA]</scope>
    <source>
        <strain evidence="2 3">AS2.23</strain>
    </source>
</reference>
<dbReference type="AlphaFoldDB" id="A0A7W4XYQ8"/>
<evidence type="ECO:0000313" key="3">
    <source>
        <dbReference type="Proteomes" id="UP000533269"/>
    </source>
</evidence>
<feature type="transmembrane region" description="Helical" evidence="1">
    <location>
        <begin position="50"/>
        <end position="67"/>
    </location>
</feature>
<evidence type="ECO:0000313" key="2">
    <source>
        <dbReference type="EMBL" id="MBB2902490.1"/>
    </source>
</evidence>
<comment type="caution">
    <text evidence="2">The sequence shown here is derived from an EMBL/GenBank/DDBJ whole genome shotgun (WGS) entry which is preliminary data.</text>
</comment>
<dbReference type="RefSeq" id="WP_183392266.1">
    <property type="nucleotide sequence ID" value="NZ_JACHVY010000003.1"/>
</dbReference>
<proteinExistence type="predicted"/>
<protein>
    <submittedName>
        <fullName evidence="2">Putative membrane protein YczE</fullName>
    </submittedName>
</protein>
<evidence type="ECO:0000256" key="1">
    <source>
        <dbReference type="SAM" id="Phobius"/>
    </source>
</evidence>
<dbReference type="EMBL" id="JACHVY010000003">
    <property type="protein sequence ID" value="MBB2902490.1"/>
    <property type="molecule type" value="Genomic_DNA"/>
</dbReference>
<gene>
    <name evidence="2" type="ORF">FHR75_003321</name>
</gene>
<keyword evidence="1" id="KW-0472">Membrane</keyword>
<feature type="transmembrane region" description="Helical" evidence="1">
    <location>
        <begin position="171"/>
        <end position="188"/>
    </location>
</feature>
<name>A0A7W4XYQ8_KINRA</name>
<feature type="transmembrane region" description="Helical" evidence="1">
    <location>
        <begin position="145"/>
        <end position="165"/>
    </location>
</feature>
<accession>A0A7W4XYQ8</accession>
<reference evidence="2 3" key="1">
    <citation type="submission" date="2020-08" db="EMBL/GenBank/DDBJ databases">
        <title>The Agave Microbiome: Exploring the role of microbial communities in plant adaptations to desert environments.</title>
        <authorList>
            <person name="Partida-Martinez L.P."/>
        </authorList>
    </citation>
    <scope>NUCLEOTIDE SEQUENCE [LARGE SCALE GENOMIC DNA]</scope>
    <source>
        <strain evidence="2 3">AS2.23</strain>
    </source>
</reference>